<name>A0ABR3G3J7_9PEZI</name>
<dbReference type="EMBL" id="JBBBZM010000572">
    <property type="protein sequence ID" value="KAL0630510.1"/>
    <property type="molecule type" value="Genomic_DNA"/>
</dbReference>
<keyword evidence="2" id="KW-1185">Reference proteome</keyword>
<proteinExistence type="predicted"/>
<dbReference type="Proteomes" id="UP001447188">
    <property type="component" value="Unassembled WGS sequence"/>
</dbReference>
<evidence type="ECO:0000313" key="2">
    <source>
        <dbReference type="Proteomes" id="UP001447188"/>
    </source>
</evidence>
<gene>
    <name evidence="1" type="ORF">Q9L58_010643</name>
</gene>
<comment type="caution">
    <text evidence="1">The sequence shown here is derived from an EMBL/GenBank/DDBJ whole genome shotgun (WGS) entry which is preliminary data.</text>
</comment>
<protein>
    <submittedName>
        <fullName evidence="1">Uncharacterized protein</fullName>
    </submittedName>
</protein>
<evidence type="ECO:0000313" key="1">
    <source>
        <dbReference type="EMBL" id="KAL0630510.1"/>
    </source>
</evidence>
<reference evidence="1 2" key="1">
    <citation type="submission" date="2024-02" db="EMBL/GenBank/DDBJ databases">
        <title>Discinaceae phylogenomics.</title>
        <authorList>
            <person name="Dirks A.C."/>
            <person name="James T.Y."/>
        </authorList>
    </citation>
    <scope>NUCLEOTIDE SEQUENCE [LARGE SCALE GENOMIC DNA]</scope>
    <source>
        <strain evidence="1 2">ACD0624</strain>
    </source>
</reference>
<organism evidence="1 2">
    <name type="scientific">Discina gigas</name>
    <dbReference type="NCBI Taxonomy" id="1032678"/>
    <lineage>
        <taxon>Eukaryota</taxon>
        <taxon>Fungi</taxon>
        <taxon>Dikarya</taxon>
        <taxon>Ascomycota</taxon>
        <taxon>Pezizomycotina</taxon>
        <taxon>Pezizomycetes</taxon>
        <taxon>Pezizales</taxon>
        <taxon>Discinaceae</taxon>
        <taxon>Discina</taxon>
    </lineage>
</organism>
<accession>A0ABR3G3J7</accession>
<sequence>MDAIESYLRQYGPGLTTEVAAHLMRIGNLAANTARQRVSRRSDDIKSLAYLPFPRNARFLYLPEDYGSPRFWRALIDRLDSTNSAYGAALAAVLARGGIVPEAHFNIVCGAPVRQKKHVSAELVLDRLLQAKLLERRHIDGIGSCIIQPRGAGYLEWPAVEVRARLLAENILLSAIAAWARNNGLVSYGKVQLRSITQAPAVATTVWDFTGPCYLHSVLPRVRDGETQRPAFLVADVLQARVDLSGIRAFVRKCEAVRRLAKVTSLQMFVADHYSREARDLLKSQGIITATTRSLFGKDFQTGLNELKIFFGSIIQNSAIDIGKLDALLRRFNEIEGASLQIRGTLFEFLAARLARFEFRSDVVLMNRIYQDASTPAAKAEADLTVEAGGGQLVFVECKGTAPYGIVPDEQFEKWLQHQVPTIYAATRQRPEWANREITFEFWATAPLSEASQELFRTIESALNKHRYQIKVRLGEELESMCERMGDESVTTAFGKHFVRRGRPQEGAFA</sequence>